<reference evidence="2" key="1">
    <citation type="journal article" date="2019" name="Int. J. Syst. Evol. Microbiol.">
        <title>The Global Catalogue of Microorganisms (GCM) 10K type strain sequencing project: providing services to taxonomists for standard genome sequencing and annotation.</title>
        <authorList>
            <consortium name="The Broad Institute Genomics Platform"/>
            <consortium name="The Broad Institute Genome Sequencing Center for Infectious Disease"/>
            <person name="Wu L."/>
            <person name="Ma J."/>
        </authorList>
    </citation>
    <scope>NUCLEOTIDE SEQUENCE [LARGE SCALE GENOMIC DNA]</scope>
    <source>
        <strain evidence="2">CECT 7798</strain>
    </source>
</reference>
<dbReference type="Proteomes" id="UP001595735">
    <property type="component" value="Unassembled WGS sequence"/>
</dbReference>
<dbReference type="RefSeq" id="WP_290295442.1">
    <property type="nucleotide sequence ID" value="NZ_JAUFQR010000001.1"/>
</dbReference>
<dbReference type="EMBL" id="JBHRYO010000002">
    <property type="protein sequence ID" value="MFC3755384.1"/>
    <property type="molecule type" value="Genomic_DNA"/>
</dbReference>
<protein>
    <submittedName>
        <fullName evidence="1">Glycosyltransferase</fullName>
    </submittedName>
</protein>
<dbReference type="PANTHER" id="PTHR12526">
    <property type="entry name" value="GLYCOSYLTRANSFERASE"/>
    <property type="match status" value="1"/>
</dbReference>
<comment type="caution">
    <text evidence="1">The sequence shown here is derived from an EMBL/GenBank/DDBJ whole genome shotgun (WGS) entry which is preliminary data.</text>
</comment>
<sequence>MKKKVLYFMPDNPMSGKAGNTTRLNYMLSYFNENKDLDVTFVSLRDWGMWRKEEEILFHKKFPNIQLHLLDKKYKKSFLKYLFLYKIPYLFKRNSIDTTSYILRREFSDIIKNSAFEVVLISYATWGRLINEVPSGVYKIIDTHDFITAQSRHKRTIGKLFQDEISILKQYDNIWTYSVEEEYIFDQFTDKKVTLMPVSFPENIDGQKSELKYDIIYVASDNPHNIKGIQWFLKEVLPLLKNVKIHIIGKIGKAIAEDYPNVIKYGMVDDLQEFYNHAKIAICPMLSGTGVKIKVLEALSYGLPVVTNRRGVDGLINKKNNGCLVSQDPVEFSKAIHQLMSDDVFYEKIKTQGICYFKENHNSKIEKEILDSIFL</sequence>
<gene>
    <name evidence="1" type="ORF">ACFONJ_05310</name>
</gene>
<dbReference type="Pfam" id="PF13692">
    <property type="entry name" value="Glyco_trans_1_4"/>
    <property type="match status" value="1"/>
</dbReference>
<organism evidence="1 2">
    <name type="scientific">Chryseobacterium tructae</name>
    <dbReference type="NCBI Taxonomy" id="1037380"/>
    <lineage>
        <taxon>Bacteria</taxon>
        <taxon>Pseudomonadati</taxon>
        <taxon>Bacteroidota</taxon>
        <taxon>Flavobacteriia</taxon>
        <taxon>Flavobacteriales</taxon>
        <taxon>Weeksellaceae</taxon>
        <taxon>Chryseobacterium group</taxon>
        <taxon>Chryseobacterium</taxon>
    </lineage>
</organism>
<accession>A0ABV7XT87</accession>
<evidence type="ECO:0000313" key="1">
    <source>
        <dbReference type="EMBL" id="MFC3755384.1"/>
    </source>
</evidence>
<dbReference type="SUPFAM" id="SSF53756">
    <property type="entry name" value="UDP-Glycosyltransferase/glycogen phosphorylase"/>
    <property type="match status" value="1"/>
</dbReference>
<name>A0ABV7XT87_9FLAO</name>
<keyword evidence="2" id="KW-1185">Reference proteome</keyword>
<proteinExistence type="predicted"/>
<evidence type="ECO:0000313" key="2">
    <source>
        <dbReference type="Proteomes" id="UP001595735"/>
    </source>
</evidence>
<dbReference type="Gene3D" id="3.40.50.2000">
    <property type="entry name" value="Glycogen Phosphorylase B"/>
    <property type="match status" value="1"/>
</dbReference>